<dbReference type="GO" id="GO:0022857">
    <property type="term" value="F:transmembrane transporter activity"/>
    <property type="evidence" value="ECO:0007669"/>
    <property type="project" value="InterPro"/>
</dbReference>
<dbReference type="Proteomes" id="UP000382577">
    <property type="component" value="Unassembled WGS sequence"/>
</dbReference>
<comment type="similarity">
    <text evidence="2 7">Belongs to the sodium:solute symporter (SSF) (TC 2.A.21) family.</text>
</comment>
<feature type="transmembrane region" description="Helical" evidence="8">
    <location>
        <begin position="234"/>
        <end position="258"/>
    </location>
</feature>
<dbReference type="OrthoDB" id="9789704at2"/>
<feature type="transmembrane region" description="Helical" evidence="8">
    <location>
        <begin position="73"/>
        <end position="98"/>
    </location>
</feature>
<keyword evidence="5 8" id="KW-1133">Transmembrane helix</keyword>
<evidence type="ECO:0000256" key="3">
    <source>
        <dbReference type="ARBA" id="ARBA00022448"/>
    </source>
</evidence>
<reference evidence="9 10" key="1">
    <citation type="submission" date="2019-08" db="EMBL/GenBank/DDBJ databases">
        <authorList>
            <person name="Peeters C."/>
        </authorList>
    </citation>
    <scope>NUCLEOTIDE SEQUENCE [LARGE SCALE GENOMIC DNA]</scope>
    <source>
        <strain evidence="9 10">LMG 31113</strain>
    </source>
</reference>
<dbReference type="EMBL" id="CABPRW010000004">
    <property type="protein sequence ID" value="VVD97798.1"/>
    <property type="molecule type" value="Genomic_DNA"/>
</dbReference>
<accession>A0A5E4UFH5</accession>
<protein>
    <submittedName>
        <fullName evidence="9">Sodium:solute symporter</fullName>
    </submittedName>
</protein>
<dbReference type="InterPro" id="IPR038377">
    <property type="entry name" value="Na/Glc_symporter_sf"/>
</dbReference>
<feature type="transmembrane region" description="Helical" evidence="8">
    <location>
        <begin position="6"/>
        <end position="22"/>
    </location>
</feature>
<dbReference type="InterPro" id="IPR050277">
    <property type="entry name" value="Sodium:Solute_Symporter"/>
</dbReference>
<dbReference type="InterPro" id="IPR001734">
    <property type="entry name" value="Na/solute_symporter"/>
</dbReference>
<feature type="transmembrane region" description="Helical" evidence="8">
    <location>
        <begin position="420"/>
        <end position="437"/>
    </location>
</feature>
<feature type="transmembrane region" description="Helical" evidence="8">
    <location>
        <begin position="365"/>
        <end position="382"/>
    </location>
</feature>
<dbReference type="PANTHER" id="PTHR48086">
    <property type="entry name" value="SODIUM/PROLINE SYMPORTER-RELATED"/>
    <property type="match status" value="1"/>
</dbReference>
<name>A0A5E4UFH5_9BURK</name>
<keyword evidence="3" id="KW-0813">Transport</keyword>
<evidence type="ECO:0000256" key="4">
    <source>
        <dbReference type="ARBA" id="ARBA00022692"/>
    </source>
</evidence>
<evidence type="ECO:0000256" key="5">
    <source>
        <dbReference type="ARBA" id="ARBA00022989"/>
    </source>
</evidence>
<dbReference type="PANTHER" id="PTHR48086:SF8">
    <property type="entry name" value="MONOCARBOXYLIC ACID PERMEASE"/>
    <property type="match status" value="1"/>
</dbReference>
<organism evidence="9 10">
    <name type="scientific">Pandoraea fibrosis</name>
    <dbReference type="NCBI Taxonomy" id="1891094"/>
    <lineage>
        <taxon>Bacteria</taxon>
        <taxon>Pseudomonadati</taxon>
        <taxon>Pseudomonadota</taxon>
        <taxon>Betaproteobacteria</taxon>
        <taxon>Burkholderiales</taxon>
        <taxon>Burkholderiaceae</taxon>
        <taxon>Pandoraea</taxon>
    </lineage>
</organism>
<dbReference type="PROSITE" id="PS50283">
    <property type="entry name" value="NA_SOLUT_SYMP_3"/>
    <property type="match status" value="1"/>
</dbReference>
<feature type="transmembrane region" description="Helical" evidence="8">
    <location>
        <begin position="156"/>
        <end position="176"/>
    </location>
</feature>
<evidence type="ECO:0000256" key="7">
    <source>
        <dbReference type="RuleBase" id="RU362091"/>
    </source>
</evidence>
<evidence type="ECO:0000313" key="10">
    <source>
        <dbReference type="Proteomes" id="UP000382577"/>
    </source>
</evidence>
<feature type="transmembrane region" description="Helical" evidence="8">
    <location>
        <begin position="388"/>
        <end position="408"/>
    </location>
</feature>
<evidence type="ECO:0000256" key="8">
    <source>
        <dbReference type="SAM" id="Phobius"/>
    </source>
</evidence>
<proteinExistence type="inferred from homology"/>
<dbReference type="Pfam" id="PF00474">
    <property type="entry name" value="SSF"/>
    <property type="match status" value="1"/>
</dbReference>
<dbReference type="RefSeq" id="WP_150599447.1">
    <property type="nucleotide sequence ID" value="NZ_CABPRW010000004.1"/>
</dbReference>
<evidence type="ECO:0000256" key="1">
    <source>
        <dbReference type="ARBA" id="ARBA00004141"/>
    </source>
</evidence>
<keyword evidence="4 8" id="KW-0812">Transmembrane</keyword>
<feature type="transmembrane region" description="Helical" evidence="8">
    <location>
        <begin position="119"/>
        <end position="136"/>
    </location>
</feature>
<evidence type="ECO:0000256" key="2">
    <source>
        <dbReference type="ARBA" id="ARBA00006434"/>
    </source>
</evidence>
<evidence type="ECO:0000313" key="9">
    <source>
        <dbReference type="EMBL" id="VVD97798.1"/>
    </source>
</evidence>
<feature type="transmembrane region" description="Helical" evidence="8">
    <location>
        <begin position="457"/>
        <end position="477"/>
    </location>
</feature>
<dbReference type="GO" id="GO:0005886">
    <property type="term" value="C:plasma membrane"/>
    <property type="evidence" value="ECO:0007669"/>
    <property type="project" value="TreeGrafter"/>
</dbReference>
<feature type="transmembrane region" description="Helical" evidence="8">
    <location>
        <begin position="188"/>
        <end position="206"/>
    </location>
</feature>
<feature type="transmembrane region" description="Helical" evidence="8">
    <location>
        <begin position="43"/>
        <end position="67"/>
    </location>
</feature>
<evidence type="ECO:0000256" key="6">
    <source>
        <dbReference type="ARBA" id="ARBA00023136"/>
    </source>
</evidence>
<dbReference type="AlphaFoldDB" id="A0A5E4UFH5"/>
<sequence>MNSALIFIFLAIAVALFLGIRARRGKDMSLEQWAVGGRGFGAAIVFLLMAGEIYTTFVFLGGSGYAYGHGAGAYYLLGYGSLPFILSYFLLPPIWRYAKERGLISQPDFFASKYNSQKMGVLVAIVGFAALIPYLVLQLKGLGIIVSVSSYSALSANQGVLIGAVVVAVYVALSGVHGSAWTSVVKDALVMFVAIFLGLYLPYHYYGGVGEMFAAIEKAKPGFLALRDVGESPVWMVSTVILSTLGFYMWPHMFMAVYTAKREEVLRRNAFVLPIYQLMLLFILFVGFSAVLAVPGLTGGDIDLALFKVSLQTFDPWFVGVIGAAGVLTALVPGSMILMTSATLLANNVYRPLRPQATDAQVARVAKWLAPAVMALAVLFTLNGGQTIVALLLMAYALVTQLFPALLASLFTKNLVTRPAAFASIIVGEATVAWVSLTKKSVASLFPFLPDALKDLNVGIVALVFNVVTLVVVTLLTRRTATAAQLSADAS</sequence>
<keyword evidence="6 8" id="KW-0472">Membrane</keyword>
<dbReference type="CDD" id="cd10322">
    <property type="entry name" value="SLC5sbd"/>
    <property type="match status" value="1"/>
</dbReference>
<comment type="subcellular location">
    <subcellularLocation>
        <location evidence="1">Membrane</location>
        <topology evidence="1">Multi-pass membrane protein</topology>
    </subcellularLocation>
</comment>
<feature type="transmembrane region" description="Helical" evidence="8">
    <location>
        <begin position="317"/>
        <end position="345"/>
    </location>
</feature>
<dbReference type="Gene3D" id="1.20.1730.10">
    <property type="entry name" value="Sodium/glucose cotransporter"/>
    <property type="match status" value="1"/>
</dbReference>
<feature type="transmembrane region" description="Helical" evidence="8">
    <location>
        <begin position="270"/>
        <end position="297"/>
    </location>
</feature>
<gene>
    <name evidence="9" type="ORF">PFI31113_01919</name>
</gene>